<name>G3B1M4_CANTC</name>
<dbReference type="KEGG" id="cten:18245708"/>
<dbReference type="InterPro" id="IPR007946">
    <property type="entry name" value="AAR2"/>
</dbReference>
<dbReference type="CDD" id="cd13778">
    <property type="entry name" value="Aar2_C"/>
    <property type="match status" value="1"/>
</dbReference>
<dbReference type="Pfam" id="PF05282">
    <property type="entry name" value="AAR2"/>
    <property type="match status" value="1"/>
</dbReference>
<dbReference type="EMBL" id="GL996515">
    <property type="protein sequence ID" value="EGV64483.1"/>
    <property type="molecule type" value="Genomic_DNA"/>
</dbReference>
<dbReference type="GeneID" id="18245708"/>
<dbReference type="InterPro" id="IPR038516">
    <property type="entry name" value="AAR2_N_sf"/>
</dbReference>
<dbReference type="CDD" id="cd13777">
    <property type="entry name" value="Aar2_N"/>
    <property type="match status" value="1"/>
</dbReference>
<dbReference type="InterPro" id="IPR033647">
    <property type="entry name" value="Aar2_N"/>
</dbReference>
<dbReference type="STRING" id="590646.G3B1M4"/>
<dbReference type="PANTHER" id="PTHR12689">
    <property type="entry name" value="A1 CISTRON SPLICING FACTOR AAR2-RELATED"/>
    <property type="match status" value="1"/>
</dbReference>
<dbReference type="InterPro" id="IPR038514">
    <property type="entry name" value="AAR2_C_sf"/>
</dbReference>
<keyword evidence="5" id="KW-1185">Reference proteome</keyword>
<evidence type="ECO:0000259" key="3">
    <source>
        <dbReference type="Pfam" id="PF20981"/>
    </source>
</evidence>
<dbReference type="OrthoDB" id="201752at2759"/>
<organism evidence="5">
    <name type="scientific">Candida tenuis (strain ATCC 10573 / BCRC 21748 / CBS 615 / JCM 9827 / NBRC 10315 / NRRL Y-1498 / VKM Y-70)</name>
    <name type="common">Yeast</name>
    <name type="synonym">Yamadazyma tenuis</name>
    <dbReference type="NCBI Taxonomy" id="590646"/>
    <lineage>
        <taxon>Eukaryota</taxon>
        <taxon>Fungi</taxon>
        <taxon>Dikarya</taxon>
        <taxon>Ascomycota</taxon>
        <taxon>Saccharomycotina</taxon>
        <taxon>Pichiomycetes</taxon>
        <taxon>Debaryomycetaceae</taxon>
        <taxon>Yamadazyma</taxon>
    </lineage>
</organism>
<evidence type="ECO:0000256" key="1">
    <source>
        <dbReference type="ARBA" id="ARBA00006281"/>
    </source>
</evidence>
<gene>
    <name evidence="4" type="ORF">CANTEDRAFT_104306</name>
</gene>
<protein>
    <recommendedName>
        <fullName evidence="6">A1 cistron-splicing factor AAR2</fullName>
    </recommendedName>
</protein>
<dbReference type="Gene3D" id="1.25.40.550">
    <property type="entry name" value="Aar2, C-terminal domain-like"/>
    <property type="match status" value="1"/>
</dbReference>
<feature type="domain" description="AAR2 C-terminal" evidence="2">
    <location>
        <begin position="196"/>
        <end position="364"/>
    </location>
</feature>
<reference evidence="4 5" key="1">
    <citation type="journal article" date="2011" name="Proc. Natl. Acad. Sci. U.S.A.">
        <title>Comparative genomics of xylose-fermenting fungi for enhanced biofuel production.</title>
        <authorList>
            <person name="Wohlbach D.J."/>
            <person name="Kuo A."/>
            <person name="Sato T.K."/>
            <person name="Potts K.M."/>
            <person name="Salamov A.A."/>
            <person name="LaButti K.M."/>
            <person name="Sun H."/>
            <person name="Clum A."/>
            <person name="Pangilinan J.L."/>
            <person name="Lindquist E.A."/>
            <person name="Lucas S."/>
            <person name="Lapidus A."/>
            <person name="Jin M."/>
            <person name="Gunawan C."/>
            <person name="Balan V."/>
            <person name="Dale B.E."/>
            <person name="Jeffries T.W."/>
            <person name="Zinkel R."/>
            <person name="Barry K.W."/>
            <person name="Grigoriev I.V."/>
            <person name="Gasch A.P."/>
        </authorList>
    </citation>
    <scope>NUCLEOTIDE SEQUENCE [LARGE SCALE GENOMIC DNA]</scope>
    <source>
        <strain evidence="5">ATCC 10573 / BCRC 21748 / CBS 615 / JCM 9827 / NBRC 10315 / NRRL Y-1498 / VKM Y-70</strain>
    </source>
</reference>
<dbReference type="Gene3D" id="2.60.34.20">
    <property type="match status" value="1"/>
</dbReference>
<dbReference type="RefSeq" id="XP_006685289.1">
    <property type="nucleotide sequence ID" value="XM_006685226.1"/>
</dbReference>
<sequence>MNKPPKTTVIFHGVPNDTTNWLVGIDTKFFTINQLLKGIKLIPDGIHFIHYSLPSIKSNDTNAATSSSIRYGRWIECDNSVTVLYWNSDLEKFDIVDDKNVPEALNYSKYTQNLGEIYSLTVAYPEDEAIWNGLISAIDLEIISDLVSLKSDSYSKEVNTITPSTEENTILSNQLKSKDPTRELDPNLISGSEIQFTILNFKQKRDNVSLEQISQDYLDKSWYLEETFGHDTDFVLGELQLSFVQFIILGNFCSGLQWLNTLKLLSMSKTFIVANKSFSLKFLRSFKLQLESIPAEYIGETISLNSAVDTKNFIGIMENFVKDVYPREMWGNDDCCGKMKVNGMVVDTWKKILLLIQQRFQLDLSNLENRKVDEDQFEVFDLKDYDENDEDVPAIVS</sequence>
<dbReference type="Proteomes" id="UP000000707">
    <property type="component" value="Unassembled WGS sequence"/>
</dbReference>
<dbReference type="eggNOG" id="KOG3937">
    <property type="taxonomic scope" value="Eukaryota"/>
</dbReference>
<comment type="similarity">
    <text evidence="1">Belongs to the AAR2 family.</text>
</comment>
<dbReference type="HOGENOM" id="CLU_715925_0_0_1"/>
<dbReference type="GO" id="GO:0000244">
    <property type="term" value="P:spliceosomal tri-snRNP complex assembly"/>
    <property type="evidence" value="ECO:0007669"/>
    <property type="project" value="TreeGrafter"/>
</dbReference>
<feature type="domain" description="AAR2 N-terminal" evidence="3">
    <location>
        <begin position="6"/>
        <end position="147"/>
    </location>
</feature>
<dbReference type="AlphaFoldDB" id="G3B1M4"/>
<evidence type="ECO:0000259" key="2">
    <source>
        <dbReference type="Pfam" id="PF05282"/>
    </source>
</evidence>
<dbReference type="PANTHER" id="PTHR12689:SF4">
    <property type="entry name" value="PROTEIN AAR2 HOMOLOG"/>
    <property type="match status" value="1"/>
</dbReference>
<dbReference type="Pfam" id="PF20981">
    <property type="entry name" value="AAR2_1st"/>
    <property type="match status" value="1"/>
</dbReference>
<evidence type="ECO:0000313" key="4">
    <source>
        <dbReference type="EMBL" id="EGV64483.1"/>
    </source>
</evidence>
<evidence type="ECO:0000313" key="5">
    <source>
        <dbReference type="Proteomes" id="UP000000707"/>
    </source>
</evidence>
<evidence type="ECO:0008006" key="6">
    <source>
        <dbReference type="Google" id="ProtNLM"/>
    </source>
</evidence>
<dbReference type="InterPro" id="IPR033648">
    <property type="entry name" value="AAR2_C"/>
</dbReference>
<proteinExistence type="inferred from homology"/>
<accession>G3B1M4</accession>